<reference evidence="2" key="1">
    <citation type="submission" date="2019-07" db="EMBL/GenBank/DDBJ databases">
        <title>Complete Genome Sequences of Vibrion rotiferianus strain AM7.</title>
        <authorList>
            <person name="Miyazaki K."/>
            <person name="Wiseschart A."/>
            <person name="Pootanakit K."/>
            <person name="Ishimori K."/>
            <person name="Kitahara K."/>
        </authorList>
    </citation>
    <scope>NUCLEOTIDE SEQUENCE [LARGE SCALE GENOMIC DNA]</scope>
    <source>
        <strain evidence="2">AM7</strain>
        <plasmid evidence="2">pam7 dna</plasmid>
    </source>
</reference>
<dbReference type="EMBL" id="AP019800">
    <property type="protein sequence ID" value="BBL92361.1"/>
    <property type="molecule type" value="Genomic_DNA"/>
</dbReference>
<organism evidence="1 2">
    <name type="scientific">Vibrio rotiferianus</name>
    <dbReference type="NCBI Taxonomy" id="190895"/>
    <lineage>
        <taxon>Bacteria</taxon>
        <taxon>Pseudomonadati</taxon>
        <taxon>Pseudomonadota</taxon>
        <taxon>Gammaproteobacteria</taxon>
        <taxon>Vibrionales</taxon>
        <taxon>Vibrionaceae</taxon>
        <taxon>Vibrio</taxon>
    </lineage>
</organism>
<keyword evidence="1" id="KW-0614">Plasmid</keyword>
<name>A0A510IFX3_9VIBR</name>
<dbReference type="RefSeq" id="WP_143694321.1">
    <property type="nucleotide sequence ID" value="NZ_AP019800.1"/>
</dbReference>
<dbReference type="Proteomes" id="UP000315115">
    <property type="component" value="Plasmid pAM7"/>
</dbReference>
<protein>
    <submittedName>
        <fullName evidence="1">Uncharacterized protein</fullName>
    </submittedName>
</protein>
<geneLocation type="plasmid" evidence="2">
    <name>pam7 dna</name>
</geneLocation>
<proteinExistence type="predicted"/>
<sequence>MKNILDSAVESCKSKLADLSCLRMTPTEKGLTKAFSDNQSSWITYLAMTLLESDFKPLIIVAVTNGKNVLMLETLVGERPIIIAANGCHDSVDEALFSLGLPPANKYVPFVAGDHGWSDMVPSLSTEPLVQLLSREAPSKEALISGMQSMFFEMIRLWFDGLKLEESCECH</sequence>
<accession>A0A510IFX3</accession>
<evidence type="ECO:0000313" key="1">
    <source>
        <dbReference type="EMBL" id="BBL92361.1"/>
    </source>
</evidence>
<evidence type="ECO:0000313" key="2">
    <source>
        <dbReference type="Proteomes" id="UP000315115"/>
    </source>
</evidence>
<gene>
    <name evidence="1" type="ORF">VroAM7_50140</name>
</gene>
<dbReference type="AlphaFoldDB" id="A0A510IFX3"/>